<organism evidence="2 3">
    <name type="scientific">Streptomyces luteolus</name>
    <dbReference type="NCBI Taxonomy" id="3043615"/>
    <lineage>
        <taxon>Bacteria</taxon>
        <taxon>Bacillati</taxon>
        <taxon>Actinomycetota</taxon>
        <taxon>Actinomycetes</taxon>
        <taxon>Kitasatosporales</taxon>
        <taxon>Streptomycetaceae</taxon>
        <taxon>Streptomyces</taxon>
    </lineage>
</organism>
<keyword evidence="1" id="KW-0812">Transmembrane</keyword>
<proteinExistence type="predicted"/>
<keyword evidence="3" id="KW-1185">Reference proteome</keyword>
<evidence type="ECO:0000313" key="2">
    <source>
        <dbReference type="EMBL" id="MDI3417995.1"/>
    </source>
</evidence>
<keyword evidence="1" id="KW-1133">Transmembrane helix</keyword>
<gene>
    <name evidence="2" type="ORF">QIT00_05365</name>
</gene>
<reference evidence="2 3" key="1">
    <citation type="submission" date="2023-05" db="EMBL/GenBank/DDBJ databases">
        <title>Draft genome sequence of Streptomyces sp. B-S-A12 isolated from a cave soil in Thailand.</title>
        <authorList>
            <person name="Chamroensaksri N."/>
            <person name="Muangham S."/>
        </authorList>
    </citation>
    <scope>NUCLEOTIDE SEQUENCE [LARGE SCALE GENOMIC DNA]</scope>
    <source>
        <strain evidence="2 3">B-S-A12</strain>
    </source>
</reference>
<dbReference type="Proteomes" id="UP001237105">
    <property type="component" value="Unassembled WGS sequence"/>
</dbReference>
<dbReference type="RefSeq" id="WP_282533917.1">
    <property type="nucleotide sequence ID" value="NZ_JASCIS010000004.1"/>
</dbReference>
<evidence type="ECO:0000313" key="3">
    <source>
        <dbReference type="Proteomes" id="UP001237105"/>
    </source>
</evidence>
<evidence type="ECO:0000256" key="1">
    <source>
        <dbReference type="SAM" id="Phobius"/>
    </source>
</evidence>
<sequence length="59" mass="6396">MTITLVRFATALPQTLLAVVIVLAATFLIALAIVVRGTAPEERPAVLRAFAQVLPVRRR</sequence>
<protein>
    <submittedName>
        <fullName evidence="2">Uncharacterized protein</fullName>
    </submittedName>
</protein>
<feature type="transmembrane region" description="Helical" evidence="1">
    <location>
        <begin position="15"/>
        <end position="35"/>
    </location>
</feature>
<comment type="caution">
    <text evidence="2">The sequence shown here is derived from an EMBL/GenBank/DDBJ whole genome shotgun (WGS) entry which is preliminary data.</text>
</comment>
<accession>A0ABT6SRK8</accession>
<keyword evidence="1" id="KW-0472">Membrane</keyword>
<name>A0ABT6SRK8_9ACTN</name>
<dbReference type="EMBL" id="JASCIS010000004">
    <property type="protein sequence ID" value="MDI3417995.1"/>
    <property type="molecule type" value="Genomic_DNA"/>
</dbReference>